<dbReference type="Gene3D" id="1.10.357.10">
    <property type="entry name" value="Tetracycline Repressor, domain 2"/>
    <property type="match status" value="1"/>
</dbReference>
<dbReference type="RefSeq" id="WP_126700269.1">
    <property type="nucleotide sequence ID" value="NZ_RWKW01000042.1"/>
</dbReference>
<keyword evidence="7" id="KW-1185">Reference proteome</keyword>
<proteinExistence type="predicted"/>
<evidence type="ECO:0000256" key="1">
    <source>
        <dbReference type="ARBA" id="ARBA00023015"/>
    </source>
</evidence>
<dbReference type="SUPFAM" id="SSF48498">
    <property type="entry name" value="Tetracyclin repressor-like, C-terminal domain"/>
    <property type="match status" value="1"/>
</dbReference>
<gene>
    <name evidence="6" type="ORF">EJC49_12425</name>
</gene>
<dbReference type="AlphaFoldDB" id="A0A3R9YF13"/>
<evidence type="ECO:0000259" key="5">
    <source>
        <dbReference type="PROSITE" id="PS50977"/>
    </source>
</evidence>
<dbReference type="OrthoDB" id="9809772at2"/>
<comment type="caution">
    <text evidence="6">The sequence shown here is derived from an EMBL/GenBank/DDBJ whole genome shotgun (WGS) entry which is preliminary data.</text>
</comment>
<dbReference type="InterPro" id="IPR036271">
    <property type="entry name" value="Tet_transcr_reg_TetR-rel_C_sf"/>
</dbReference>
<dbReference type="EMBL" id="RWKW01000042">
    <property type="protein sequence ID" value="RST86113.1"/>
    <property type="molecule type" value="Genomic_DNA"/>
</dbReference>
<feature type="domain" description="HTH tetR-type" evidence="5">
    <location>
        <begin position="5"/>
        <end position="65"/>
    </location>
</feature>
<evidence type="ECO:0000256" key="4">
    <source>
        <dbReference type="PROSITE-ProRule" id="PRU00335"/>
    </source>
</evidence>
<dbReference type="InterPro" id="IPR009057">
    <property type="entry name" value="Homeodomain-like_sf"/>
</dbReference>
<dbReference type="Proteomes" id="UP000278398">
    <property type="component" value="Unassembled WGS sequence"/>
</dbReference>
<dbReference type="SUPFAM" id="SSF46689">
    <property type="entry name" value="Homeodomain-like"/>
    <property type="match status" value="1"/>
</dbReference>
<reference evidence="6 7" key="1">
    <citation type="submission" date="2018-12" db="EMBL/GenBank/DDBJ databases">
        <title>Mesorhizobium carbonis sp. nov., isolated from coal mine water.</title>
        <authorList>
            <person name="Xin W."/>
            <person name="Xu Z."/>
            <person name="Xiang F."/>
            <person name="Zhang J."/>
            <person name="Xi L."/>
            <person name="Liu J."/>
        </authorList>
    </citation>
    <scope>NUCLEOTIDE SEQUENCE [LARGE SCALE GENOMIC DNA]</scope>
    <source>
        <strain evidence="6 7">B2.3</strain>
    </source>
</reference>
<dbReference type="PROSITE" id="PS50977">
    <property type="entry name" value="HTH_TETR_2"/>
    <property type="match status" value="1"/>
</dbReference>
<dbReference type="PRINTS" id="PR00455">
    <property type="entry name" value="HTHTETR"/>
</dbReference>
<dbReference type="PANTHER" id="PTHR47506:SF1">
    <property type="entry name" value="HTH-TYPE TRANSCRIPTIONAL REGULATOR YJDC"/>
    <property type="match status" value="1"/>
</dbReference>
<keyword evidence="3" id="KW-0804">Transcription</keyword>
<dbReference type="GO" id="GO:0003677">
    <property type="term" value="F:DNA binding"/>
    <property type="evidence" value="ECO:0007669"/>
    <property type="project" value="UniProtKB-UniRule"/>
</dbReference>
<evidence type="ECO:0000256" key="2">
    <source>
        <dbReference type="ARBA" id="ARBA00023125"/>
    </source>
</evidence>
<protein>
    <submittedName>
        <fullName evidence="6">TetR/AcrR family transcriptional regulator</fullName>
    </submittedName>
</protein>
<accession>A0A3R9YF13</accession>
<organism evidence="6 7">
    <name type="scientific">Aquibium carbonis</name>
    <dbReference type="NCBI Taxonomy" id="2495581"/>
    <lineage>
        <taxon>Bacteria</taxon>
        <taxon>Pseudomonadati</taxon>
        <taxon>Pseudomonadota</taxon>
        <taxon>Alphaproteobacteria</taxon>
        <taxon>Hyphomicrobiales</taxon>
        <taxon>Phyllobacteriaceae</taxon>
        <taxon>Aquibium</taxon>
    </lineage>
</organism>
<keyword evidence="2 4" id="KW-0238">DNA-binding</keyword>
<evidence type="ECO:0000313" key="6">
    <source>
        <dbReference type="EMBL" id="RST86113.1"/>
    </source>
</evidence>
<name>A0A3R9YF13_9HYPH</name>
<keyword evidence="1" id="KW-0805">Transcription regulation</keyword>
<dbReference type="PANTHER" id="PTHR47506">
    <property type="entry name" value="TRANSCRIPTIONAL REGULATORY PROTEIN"/>
    <property type="match status" value="1"/>
</dbReference>
<dbReference type="Pfam" id="PF00440">
    <property type="entry name" value="TetR_N"/>
    <property type="match status" value="1"/>
</dbReference>
<evidence type="ECO:0000256" key="3">
    <source>
        <dbReference type="ARBA" id="ARBA00023163"/>
    </source>
</evidence>
<evidence type="ECO:0000313" key="7">
    <source>
        <dbReference type="Proteomes" id="UP000278398"/>
    </source>
</evidence>
<feature type="DNA-binding region" description="H-T-H motif" evidence="4">
    <location>
        <begin position="28"/>
        <end position="47"/>
    </location>
</feature>
<sequence length="213" mass="23948">MARGEDTRTRILDAAQEGVVAKGFGATSIDELLAVTGVSKSGFFYHFRDKTELARALIERYIEEDERVYDSIFARARELVDDPLQVFLLGLRFLADAMADLPRGHPGCLVALSCYHERQFDGSVREVNREAALMWRRRFRAMFDDIAASYPPRTAIDGNDFADMVSTVLEGAIVMSKALEDPAILPRQILLLREFVKLTFQPSAAWSPLSDRS</sequence>
<dbReference type="InterPro" id="IPR001647">
    <property type="entry name" value="HTH_TetR"/>
</dbReference>